<evidence type="ECO:0000256" key="2">
    <source>
        <dbReference type="SAM" id="MobiDB-lite"/>
    </source>
</evidence>
<evidence type="ECO:0000259" key="3">
    <source>
        <dbReference type="PROSITE" id="PS50888"/>
    </source>
</evidence>
<dbReference type="InterPro" id="IPR036638">
    <property type="entry name" value="HLH_DNA-bd_sf"/>
</dbReference>
<dbReference type="PANTHER" id="PTHR47336">
    <property type="entry name" value="TRANSCRIPTION FACTOR HMS1-RELATED"/>
    <property type="match status" value="1"/>
</dbReference>
<dbReference type="GeneID" id="95979278"/>
<evidence type="ECO:0000313" key="5">
    <source>
        <dbReference type="Proteomes" id="UP001562354"/>
    </source>
</evidence>
<reference evidence="4 5" key="1">
    <citation type="submission" date="2024-07" db="EMBL/GenBank/DDBJ databases">
        <title>Draft sequence of the Neodothiora populina.</title>
        <authorList>
            <person name="Drown D.D."/>
            <person name="Schuette U.S."/>
            <person name="Buechlein A.B."/>
            <person name="Rusch D.R."/>
            <person name="Winton L.W."/>
            <person name="Adams G.A."/>
        </authorList>
    </citation>
    <scope>NUCLEOTIDE SEQUENCE [LARGE SCALE GENOMIC DNA]</scope>
    <source>
        <strain evidence="4 5">CPC 39397</strain>
    </source>
</reference>
<gene>
    <name evidence="4" type="ORF">AAFC00_005579</name>
</gene>
<sequence length="312" mass="33965">MPFRHANAYGGYDYPTFPTPGGFDFINYDTVADPLMSPYDAFSLTNSSEVAWTPTSQNPDSQHSESLSPLELNFATSNNVSPASRGGSDIQQLPLDFDTTPASSTTGSHAPNRDSQNQKVSSYQTNQESDMSPPSQKTSQQWSDSNETLPVTAASRVAKASDAVTAPVTVPIRQGSAESGSEASDHAKDDRPEPTRTRTTDSAKVRHNIVERRYRENINAQVDVLRDSIVATMEAKSSRLGADELKRLTKAAVIAAATQQIKRARTENDKLLDEHRLLQSQIKELESLVKCGECPLMQLSVDMGLESSAQTA</sequence>
<evidence type="ECO:0000313" key="4">
    <source>
        <dbReference type="EMBL" id="KAL1306939.1"/>
    </source>
</evidence>
<dbReference type="InterPro" id="IPR052099">
    <property type="entry name" value="Regulatory_TF_Diverse"/>
</dbReference>
<feature type="coiled-coil region" evidence="1">
    <location>
        <begin position="254"/>
        <end position="288"/>
    </location>
</feature>
<dbReference type="SMART" id="SM00353">
    <property type="entry name" value="HLH"/>
    <property type="match status" value="1"/>
</dbReference>
<feature type="compositionally biased region" description="Basic and acidic residues" evidence="2">
    <location>
        <begin position="183"/>
        <end position="202"/>
    </location>
</feature>
<evidence type="ECO:0000256" key="1">
    <source>
        <dbReference type="SAM" id="Coils"/>
    </source>
</evidence>
<organism evidence="4 5">
    <name type="scientific">Neodothiora populina</name>
    <dbReference type="NCBI Taxonomy" id="2781224"/>
    <lineage>
        <taxon>Eukaryota</taxon>
        <taxon>Fungi</taxon>
        <taxon>Dikarya</taxon>
        <taxon>Ascomycota</taxon>
        <taxon>Pezizomycotina</taxon>
        <taxon>Dothideomycetes</taxon>
        <taxon>Dothideomycetidae</taxon>
        <taxon>Dothideales</taxon>
        <taxon>Dothioraceae</taxon>
        <taxon>Neodothiora</taxon>
    </lineage>
</organism>
<keyword evidence="1" id="KW-0175">Coiled coil</keyword>
<dbReference type="InterPro" id="IPR011598">
    <property type="entry name" value="bHLH_dom"/>
</dbReference>
<comment type="caution">
    <text evidence="4">The sequence shown here is derived from an EMBL/GenBank/DDBJ whole genome shotgun (WGS) entry which is preliminary data.</text>
</comment>
<keyword evidence="5" id="KW-1185">Reference proteome</keyword>
<accession>A0ABR3PLE1</accession>
<dbReference type="PANTHER" id="PTHR47336:SF2">
    <property type="entry name" value="TRANSCRIPTION FACTOR HMS1-RELATED"/>
    <property type="match status" value="1"/>
</dbReference>
<dbReference type="PROSITE" id="PS50888">
    <property type="entry name" value="BHLH"/>
    <property type="match status" value="1"/>
</dbReference>
<protein>
    <recommendedName>
        <fullName evidence="3">BHLH domain-containing protein</fullName>
    </recommendedName>
</protein>
<feature type="region of interest" description="Disordered" evidence="2">
    <location>
        <begin position="52"/>
        <end position="202"/>
    </location>
</feature>
<dbReference type="Pfam" id="PF00010">
    <property type="entry name" value="HLH"/>
    <property type="match status" value="1"/>
</dbReference>
<dbReference type="SUPFAM" id="SSF47459">
    <property type="entry name" value="HLH, helix-loop-helix DNA-binding domain"/>
    <property type="match status" value="1"/>
</dbReference>
<feature type="domain" description="BHLH" evidence="3">
    <location>
        <begin position="202"/>
        <end position="264"/>
    </location>
</feature>
<dbReference type="Gene3D" id="4.10.280.10">
    <property type="entry name" value="Helix-loop-helix DNA-binding domain"/>
    <property type="match status" value="1"/>
</dbReference>
<feature type="compositionally biased region" description="Polar residues" evidence="2">
    <location>
        <begin position="100"/>
        <end position="149"/>
    </location>
</feature>
<dbReference type="Proteomes" id="UP001562354">
    <property type="component" value="Unassembled WGS sequence"/>
</dbReference>
<feature type="compositionally biased region" description="Polar residues" evidence="2">
    <location>
        <begin position="52"/>
        <end position="67"/>
    </location>
</feature>
<dbReference type="RefSeq" id="XP_069203211.1">
    <property type="nucleotide sequence ID" value="XM_069345384.1"/>
</dbReference>
<dbReference type="EMBL" id="JBFMKM010000004">
    <property type="protein sequence ID" value="KAL1306939.1"/>
    <property type="molecule type" value="Genomic_DNA"/>
</dbReference>
<proteinExistence type="predicted"/>
<name>A0ABR3PLE1_9PEZI</name>